<dbReference type="KEGG" id="sus:Acid_4497"/>
<dbReference type="PROSITE" id="PS00108">
    <property type="entry name" value="PROTEIN_KINASE_ST"/>
    <property type="match status" value="1"/>
</dbReference>
<dbReference type="eggNOG" id="COG0457">
    <property type="taxonomic scope" value="Bacteria"/>
</dbReference>
<dbReference type="Gene3D" id="3.30.200.20">
    <property type="entry name" value="Phosphorylase Kinase, domain 1"/>
    <property type="match status" value="1"/>
</dbReference>
<dbReference type="PANTHER" id="PTHR43289:SF6">
    <property type="entry name" value="SERINE_THREONINE-PROTEIN KINASE NEKL-3"/>
    <property type="match status" value="1"/>
</dbReference>
<dbReference type="eggNOG" id="COG5616">
    <property type="taxonomic scope" value="Bacteria"/>
</dbReference>
<dbReference type="PROSITE" id="PS00107">
    <property type="entry name" value="PROTEIN_KINASE_ATP"/>
    <property type="match status" value="1"/>
</dbReference>
<dbReference type="InterPro" id="IPR017441">
    <property type="entry name" value="Protein_kinase_ATP_BS"/>
</dbReference>
<dbReference type="PANTHER" id="PTHR43289">
    <property type="entry name" value="MITOGEN-ACTIVATED PROTEIN KINASE KINASE KINASE 20-RELATED"/>
    <property type="match status" value="1"/>
</dbReference>
<protein>
    <submittedName>
        <fullName evidence="7">Serine/threonine protein kinase</fullName>
    </submittedName>
</protein>
<evidence type="ECO:0000256" key="5">
    <source>
        <dbReference type="PROSITE-ProRule" id="PRU10141"/>
    </source>
</evidence>
<dbReference type="SUPFAM" id="SSF56112">
    <property type="entry name" value="Protein kinase-like (PK-like)"/>
    <property type="match status" value="1"/>
</dbReference>
<proteinExistence type="predicted"/>
<dbReference type="Gene3D" id="1.25.40.10">
    <property type="entry name" value="Tetratricopeptide repeat domain"/>
    <property type="match status" value="2"/>
</dbReference>
<feature type="binding site" evidence="5">
    <location>
        <position position="112"/>
    </location>
    <ligand>
        <name>ATP</name>
        <dbReference type="ChEBI" id="CHEBI:30616"/>
    </ligand>
</feature>
<accession>Q01Y07</accession>
<dbReference type="eggNOG" id="COG0515">
    <property type="taxonomic scope" value="Bacteria"/>
</dbReference>
<keyword evidence="3 7" id="KW-0418">Kinase</keyword>
<feature type="domain" description="Protein kinase" evidence="6">
    <location>
        <begin position="83"/>
        <end position="336"/>
    </location>
</feature>
<dbReference type="HOGENOM" id="CLU_013589_0_0_0"/>
<evidence type="ECO:0000256" key="2">
    <source>
        <dbReference type="ARBA" id="ARBA00022741"/>
    </source>
</evidence>
<dbReference type="Pfam" id="PF00069">
    <property type="entry name" value="Pkinase"/>
    <property type="match status" value="1"/>
</dbReference>
<evidence type="ECO:0000313" key="7">
    <source>
        <dbReference type="EMBL" id="ABJ85458.1"/>
    </source>
</evidence>
<dbReference type="SUPFAM" id="SSF48452">
    <property type="entry name" value="TPR-like"/>
    <property type="match status" value="1"/>
</dbReference>
<dbReference type="InParanoid" id="Q01Y07"/>
<dbReference type="GO" id="GO:0005524">
    <property type="term" value="F:ATP binding"/>
    <property type="evidence" value="ECO:0007669"/>
    <property type="project" value="UniProtKB-UniRule"/>
</dbReference>
<keyword evidence="2 5" id="KW-0547">Nucleotide-binding</keyword>
<reference evidence="7" key="1">
    <citation type="submission" date="2006-10" db="EMBL/GenBank/DDBJ databases">
        <title>Complete sequence of Solibacter usitatus Ellin6076.</title>
        <authorList>
            <consortium name="US DOE Joint Genome Institute"/>
            <person name="Copeland A."/>
            <person name="Lucas S."/>
            <person name="Lapidus A."/>
            <person name="Barry K."/>
            <person name="Detter J.C."/>
            <person name="Glavina del Rio T."/>
            <person name="Hammon N."/>
            <person name="Israni S."/>
            <person name="Dalin E."/>
            <person name="Tice H."/>
            <person name="Pitluck S."/>
            <person name="Thompson L.S."/>
            <person name="Brettin T."/>
            <person name="Bruce D."/>
            <person name="Han C."/>
            <person name="Tapia R."/>
            <person name="Gilna P."/>
            <person name="Schmutz J."/>
            <person name="Larimer F."/>
            <person name="Land M."/>
            <person name="Hauser L."/>
            <person name="Kyrpides N."/>
            <person name="Mikhailova N."/>
            <person name="Janssen P.H."/>
            <person name="Kuske C.R."/>
            <person name="Richardson P."/>
        </authorList>
    </citation>
    <scope>NUCLEOTIDE SEQUENCE</scope>
    <source>
        <strain evidence="7">Ellin6076</strain>
    </source>
</reference>
<dbReference type="InterPro" id="IPR011990">
    <property type="entry name" value="TPR-like_helical_dom_sf"/>
</dbReference>
<dbReference type="CDD" id="cd14014">
    <property type="entry name" value="STKc_PknB_like"/>
    <property type="match status" value="1"/>
</dbReference>
<dbReference type="EMBL" id="CP000473">
    <property type="protein sequence ID" value="ABJ85458.1"/>
    <property type="molecule type" value="Genomic_DNA"/>
</dbReference>
<dbReference type="AlphaFoldDB" id="Q01Y07"/>
<evidence type="ECO:0000259" key="6">
    <source>
        <dbReference type="PROSITE" id="PS50011"/>
    </source>
</evidence>
<dbReference type="PROSITE" id="PS50011">
    <property type="entry name" value="PROTEIN_KINASE_DOM"/>
    <property type="match status" value="1"/>
</dbReference>
<dbReference type="STRING" id="234267.Acid_4497"/>
<keyword evidence="4 5" id="KW-0067">ATP-binding</keyword>
<evidence type="ECO:0000256" key="1">
    <source>
        <dbReference type="ARBA" id="ARBA00022679"/>
    </source>
</evidence>
<dbReference type="GO" id="GO:0004674">
    <property type="term" value="F:protein serine/threonine kinase activity"/>
    <property type="evidence" value="ECO:0007669"/>
    <property type="project" value="UniProtKB-KW"/>
</dbReference>
<evidence type="ECO:0000256" key="4">
    <source>
        <dbReference type="ARBA" id="ARBA00022840"/>
    </source>
</evidence>
<dbReference type="InterPro" id="IPR000719">
    <property type="entry name" value="Prot_kinase_dom"/>
</dbReference>
<organism evidence="7">
    <name type="scientific">Solibacter usitatus (strain Ellin6076)</name>
    <dbReference type="NCBI Taxonomy" id="234267"/>
    <lineage>
        <taxon>Bacteria</taxon>
        <taxon>Pseudomonadati</taxon>
        <taxon>Acidobacteriota</taxon>
        <taxon>Terriglobia</taxon>
        <taxon>Bryobacterales</taxon>
        <taxon>Solibacteraceae</taxon>
        <taxon>Candidatus Solibacter</taxon>
    </lineage>
</organism>
<keyword evidence="7" id="KW-0723">Serine/threonine-protein kinase</keyword>
<dbReference type="NCBIfam" id="NF047558">
    <property type="entry name" value="TPR_END_plus"/>
    <property type="match status" value="1"/>
</dbReference>
<dbReference type="OrthoDB" id="9801841at2"/>
<sequence length="821" mass="92136">MEPQRWQQIEQLYHLALQQETAERRAFVIDACRGDAELRREVESLLAQSGSTGALVDRTAWGAVRDLASPQTTLKAREMLGPYEIVGLLGTGGMGEVYAAVDTRLGRKVAIKVSQARFSGRFEREARAISALNHPNICTLHDVGPNYLVTELVDGETLRDWLKRATAGERYLDVARQVLQALCAAHRAGIVHRDLKPANIMVRFDGYVKVLDFGLAKWITPGGHSVQLEPPATMTLSQPGQIVGTVAYMSPEQILGQEVDQRSDLFAFGIILYEILSGLHPWPRKSAVDTMHAILHDEPASMHAIPANIARIVRRLLRKNPTDRFASAEEVLDAFAATAADREPGSIFEEDAAPLTSIAVLPFFFLSDVQDRKAYSLGFADALITTLSSVEEIAVLPTSTIANHVPGIDLSRTCEDLGVRYLLQGSVQRQGSQWRVSTQLYDSRKQKIAYAERHDFVRESVFEVQDEIGRRVLESLQMRLKQAAPKSRDRYSSDPEAFEAFMTGLRESYSDRQETLLSAADHLSQAVERDPDFALAHATLSYVAMHIHFEFDPKLAWLDPAEHHCGRALALDPALPEGHLARSFILWSPARNFQHAEAIQALEKVLAAQPNNERAHNRIANICVHIGRFEEAYAAQRRARRSNPKTRSNNLEFLYLYSGDFARAEAAAESWVREKPGSTYALWFHAIPALMNGDLDMAERRLAAGLRLYPDEPLMISLQGMLYARRGQTELALDCVRKAQETPHSFGHMHHTHYQIACVYAVLRDAGKALAWLERSVYTGCPCWPFFKVDPHLDNLRPEPRFQQLIADLERQYTALKISRL</sequence>
<evidence type="ECO:0000256" key="3">
    <source>
        <dbReference type="ARBA" id="ARBA00022777"/>
    </source>
</evidence>
<name>Q01Y07_SOLUE</name>
<gene>
    <name evidence="7" type="ordered locus">Acid_4497</name>
</gene>
<dbReference type="Gene3D" id="1.10.510.10">
    <property type="entry name" value="Transferase(Phosphotransferase) domain 1"/>
    <property type="match status" value="1"/>
</dbReference>
<dbReference type="Pfam" id="PF14559">
    <property type="entry name" value="TPR_19"/>
    <property type="match status" value="1"/>
</dbReference>
<dbReference type="InterPro" id="IPR008271">
    <property type="entry name" value="Ser/Thr_kinase_AS"/>
</dbReference>
<dbReference type="SMART" id="SM00220">
    <property type="entry name" value="S_TKc"/>
    <property type="match status" value="1"/>
</dbReference>
<keyword evidence="1" id="KW-0808">Transferase</keyword>
<dbReference type="InterPro" id="IPR011009">
    <property type="entry name" value="Kinase-like_dom_sf"/>
</dbReference>